<dbReference type="Pfam" id="PF00560">
    <property type="entry name" value="LRR_1"/>
    <property type="match status" value="7"/>
</dbReference>
<evidence type="ECO:0000259" key="15">
    <source>
        <dbReference type="Pfam" id="PF23598"/>
    </source>
</evidence>
<keyword evidence="10" id="KW-0675">Receptor</keyword>
<evidence type="ECO:0000313" key="16">
    <source>
        <dbReference type="EnsemblPlants" id="QL05p086061:mrna:CDS:3"/>
    </source>
</evidence>
<name>A0A7N2LVS6_QUELO</name>
<dbReference type="GeneID" id="115989590"/>
<keyword evidence="3" id="KW-1003">Cell membrane</keyword>
<evidence type="ECO:0000256" key="10">
    <source>
        <dbReference type="ARBA" id="ARBA00023170"/>
    </source>
</evidence>
<dbReference type="EnsemblPlants" id="QL05p086061:mrna">
    <property type="protein sequence ID" value="QL05p086061:mrna:CDS:3"/>
    <property type="gene ID" value="QL05p086061"/>
</dbReference>
<dbReference type="InterPro" id="IPR003591">
    <property type="entry name" value="Leu-rich_rpt_typical-subtyp"/>
</dbReference>
<feature type="domain" description="Leucine-rich repeat-containing N-terminal plant-type" evidence="14">
    <location>
        <begin position="32"/>
        <end position="73"/>
    </location>
</feature>
<evidence type="ECO:0000256" key="13">
    <source>
        <dbReference type="SAM" id="SignalP"/>
    </source>
</evidence>
<keyword evidence="7" id="KW-0677">Repeat</keyword>
<organism evidence="16 17">
    <name type="scientific">Quercus lobata</name>
    <name type="common">Valley oak</name>
    <dbReference type="NCBI Taxonomy" id="97700"/>
    <lineage>
        <taxon>Eukaryota</taxon>
        <taxon>Viridiplantae</taxon>
        <taxon>Streptophyta</taxon>
        <taxon>Embryophyta</taxon>
        <taxon>Tracheophyta</taxon>
        <taxon>Spermatophyta</taxon>
        <taxon>Magnoliopsida</taxon>
        <taxon>eudicotyledons</taxon>
        <taxon>Gunneridae</taxon>
        <taxon>Pentapetalae</taxon>
        <taxon>rosids</taxon>
        <taxon>fabids</taxon>
        <taxon>Fagales</taxon>
        <taxon>Fagaceae</taxon>
        <taxon>Quercus</taxon>
    </lineage>
</organism>
<dbReference type="PROSITE" id="PS51450">
    <property type="entry name" value="LRR"/>
    <property type="match status" value="4"/>
</dbReference>
<dbReference type="InterPro" id="IPR046956">
    <property type="entry name" value="RLP23-like"/>
</dbReference>
<dbReference type="SUPFAM" id="SSF52058">
    <property type="entry name" value="L domain-like"/>
    <property type="match status" value="2"/>
</dbReference>
<dbReference type="GO" id="GO:0009791">
    <property type="term" value="P:post-embryonic development"/>
    <property type="evidence" value="ECO:0007669"/>
    <property type="project" value="UniProtKB-ARBA"/>
</dbReference>
<dbReference type="SMART" id="SM00369">
    <property type="entry name" value="LRR_TYP"/>
    <property type="match status" value="7"/>
</dbReference>
<evidence type="ECO:0000256" key="4">
    <source>
        <dbReference type="ARBA" id="ARBA00022614"/>
    </source>
</evidence>
<dbReference type="RefSeq" id="XP_030969206.1">
    <property type="nucleotide sequence ID" value="XM_031113346.1"/>
</dbReference>
<comment type="similarity">
    <text evidence="2">Belongs to the RLP family.</text>
</comment>
<feature type="chain" id="PRO_5029610301" description="Leucine-rich repeat-containing N-terminal plant-type domain-containing protein" evidence="13">
    <location>
        <begin position="30"/>
        <end position="938"/>
    </location>
</feature>
<keyword evidence="8 12" id="KW-1133">Transmembrane helix</keyword>
<dbReference type="FunFam" id="3.80.10.10:FF:000233">
    <property type="entry name" value="Leucine-rich repeat receptor-like protein kinase TDR"/>
    <property type="match status" value="1"/>
</dbReference>
<dbReference type="AlphaFoldDB" id="A0A7N2LVS6"/>
<comment type="subcellular location">
    <subcellularLocation>
        <location evidence="1">Cell membrane</location>
        <topology evidence="1">Single-pass type I membrane protein</topology>
    </subcellularLocation>
</comment>
<dbReference type="KEGG" id="qlo:115989590"/>
<dbReference type="Gramene" id="QL05p086061:mrna">
    <property type="protein sequence ID" value="QL05p086061:mrna:CDS:3"/>
    <property type="gene ID" value="QL05p086061"/>
</dbReference>
<dbReference type="InterPro" id="IPR055414">
    <property type="entry name" value="LRR_R13L4/SHOC2-like"/>
</dbReference>
<reference evidence="16" key="2">
    <citation type="submission" date="2021-01" db="UniProtKB">
        <authorList>
            <consortium name="EnsemblPlants"/>
        </authorList>
    </citation>
    <scope>IDENTIFICATION</scope>
</reference>
<proteinExistence type="inferred from homology"/>
<evidence type="ECO:0000256" key="9">
    <source>
        <dbReference type="ARBA" id="ARBA00023136"/>
    </source>
</evidence>
<keyword evidence="4" id="KW-0433">Leucine-rich repeat</keyword>
<feature type="transmembrane region" description="Helical" evidence="12">
    <location>
        <begin position="881"/>
        <end position="902"/>
    </location>
</feature>
<evidence type="ECO:0000313" key="17">
    <source>
        <dbReference type="Proteomes" id="UP000594261"/>
    </source>
</evidence>
<dbReference type="InterPro" id="IPR001611">
    <property type="entry name" value="Leu-rich_rpt"/>
</dbReference>
<evidence type="ECO:0000256" key="5">
    <source>
        <dbReference type="ARBA" id="ARBA00022692"/>
    </source>
</evidence>
<keyword evidence="17" id="KW-1185">Reference proteome</keyword>
<dbReference type="PANTHER" id="PTHR48063">
    <property type="entry name" value="LRR RECEPTOR-LIKE KINASE"/>
    <property type="match status" value="1"/>
</dbReference>
<keyword evidence="6 13" id="KW-0732">Signal</keyword>
<reference evidence="16 17" key="1">
    <citation type="journal article" date="2016" name="G3 (Bethesda)">
        <title>First Draft Assembly and Annotation of the Genome of a California Endemic Oak Quercus lobata Nee (Fagaceae).</title>
        <authorList>
            <person name="Sork V.L."/>
            <person name="Fitz-Gibbon S.T."/>
            <person name="Puiu D."/>
            <person name="Crepeau M."/>
            <person name="Gugger P.F."/>
            <person name="Sherman R."/>
            <person name="Stevens K."/>
            <person name="Langley C.H."/>
            <person name="Pellegrini M."/>
            <person name="Salzberg S.L."/>
        </authorList>
    </citation>
    <scope>NUCLEOTIDE SEQUENCE [LARGE SCALE GENOMIC DNA]</scope>
    <source>
        <strain evidence="16 17">cv. SW786</strain>
    </source>
</reference>
<dbReference type="Pfam" id="PF13855">
    <property type="entry name" value="LRR_8"/>
    <property type="match status" value="1"/>
</dbReference>
<evidence type="ECO:0008006" key="18">
    <source>
        <dbReference type="Google" id="ProtNLM"/>
    </source>
</evidence>
<dbReference type="InterPro" id="IPR032675">
    <property type="entry name" value="LRR_dom_sf"/>
</dbReference>
<evidence type="ECO:0000259" key="14">
    <source>
        <dbReference type="Pfam" id="PF08263"/>
    </source>
</evidence>
<dbReference type="Pfam" id="PF23598">
    <property type="entry name" value="LRR_14"/>
    <property type="match status" value="1"/>
</dbReference>
<dbReference type="EMBL" id="LRBV02000005">
    <property type="status" value="NOT_ANNOTATED_CDS"/>
    <property type="molecule type" value="Genomic_DNA"/>
</dbReference>
<dbReference type="GO" id="GO:0005886">
    <property type="term" value="C:plasma membrane"/>
    <property type="evidence" value="ECO:0007669"/>
    <property type="project" value="UniProtKB-SubCell"/>
</dbReference>
<dbReference type="PRINTS" id="PR00019">
    <property type="entry name" value="LEURICHRPT"/>
</dbReference>
<dbReference type="SUPFAM" id="SSF52047">
    <property type="entry name" value="RNI-like"/>
    <property type="match status" value="1"/>
</dbReference>
<keyword evidence="11" id="KW-0325">Glycoprotein</keyword>
<dbReference type="Gene3D" id="3.80.10.10">
    <property type="entry name" value="Ribonuclease Inhibitor"/>
    <property type="match status" value="3"/>
</dbReference>
<keyword evidence="9 12" id="KW-0472">Membrane</keyword>
<evidence type="ECO:0000256" key="6">
    <source>
        <dbReference type="ARBA" id="ARBA00022729"/>
    </source>
</evidence>
<dbReference type="PANTHER" id="PTHR48063:SF101">
    <property type="entry name" value="LRR RECEPTOR-LIKE SERINE_THREONINE-PROTEIN KINASE FLS2"/>
    <property type="match status" value="1"/>
</dbReference>
<evidence type="ECO:0000256" key="1">
    <source>
        <dbReference type="ARBA" id="ARBA00004251"/>
    </source>
</evidence>
<dbReference type="Pfam" id="PF08263">
    <property type="entry name" value="LRRNT_2"/>
    <property type="match status" value="1"/>
</dbReference>
<feature type="domain" description="Disease resistance R13L4/SHOC-2-like LRR" evidence="15">
    <location>
        <begin position="99"/>
        <end position="288"/>
    </location>
</feature>
<dbReference type="InterPro" id="IPR013210">
    <property type="entry name" value="LRR_N_plant-typ"/>
</dbReference>
<dbReference type="InParanoid" id="A0A7N2LVS6"/>
<dbReference type="OMA" id="WGEIPIQ"/>
<accession>A0A7N2LVS6</accession>
<gene>
    <name evidence="16" type="primary">LOC115989590</name>
</gene>
<evidence type="ECO:0000256" key="2">
    <source>
        <dbReference type="ARBA" id="ARBA00009592"/>
    </source>
</evidence>
<keyword evidence="5 12" id="KW-0812">Transmembrane</keyword>
<evidence type="ECO:0000256" key="12">
    <source>
        <dbReference type="SAM" id="Phobius"/>
    </source>
</evidence>
<evidence type="ECO:0000256" key="11">
    <source>
        <dbReference type="ARBA" id="ARBA00023180"/>
    </source>
</evidence>
<feature type="signal peptide" evidence="13">
    <location>
        <begin position="1"/>
        <end position="29"/>
    </location>
</feature>
<protein>
    <recommendedName>
        <fullName evidence="18">Leucine-rich repeat-containing N-terminal plant-type domain-containing protein</fullName>
    </recommendedName>
</protein>
<dbReference type="Proteomes" id="UP000594261">
    <property type="component" value="Chromosome 5"/>
</dbReference>
<dbReference type="OrthoDB" id="8731593at2759"/>
<evidence type="ECO:0000256" key="3">
    <source>
        <dbReference type="ARBA" id="ARBA00022475"/>
    </source>
</evidence>
<evidence type="ECO:0000256" key="7">
    <source>
        <dbReference type="ARBA" id="ARBA00022737"/>
    </source>
</evidence>
<evidence type="ECO:0000256" key="8">
    <source>
        <dbReference type="ARBA" id="ARBA00022989"/>
    </source>
</evidence>
<sequence>MFFQIMGGNSLQFLLTFVLFLLCTKPTLSCIEQERQALLKIKEDLIDDYGHLYSWSAEEGSKDCCKWGGVRCSNQTGHIIMLNLNFSNLEPLRGKLSPFLIDLQYLNHLDVQNNDFNQSQIPNSIGSLSNLIHLDLKFANFGTNIPFHLGNLSSLQYLDLSWNNFNNPENLEWLPQLSSLRYLDMSSVNLSKVNNWLQVVNKLPYLTSLHLESCNLPSIFSVWLVNSSTSLHSLDLSDNSLTSSSSVLQWLFNFNTSVVKLDLRFNQFHGLIPDGFSKMKSLTHLFLDYNEFEGGIPKTFSGLCNLNTLSLPVNNLNGQLLEFFHNLTGCASQSIEVLNLDWNQIMGSLPDLATFPSLRELGLHHNHLNGTILDNLGKQSRLERLYLGHNSFEGFISEAHFSELTKLKYLDLSNTSLVFNFSSDWVPPFQLEKIALWSCQLGPQFPKWLQTQKNCIWLDISNSGISDSLFNSYWIFSPRLVYMNMSHNQISGHIPNLSLEFSSPPTIDLSSNKLEGEIPSFLFKVTHLDISNNLFSEPALFLCTTNNRNLSILDLSNNQLLGELPNCWMHFEGLKILNVANNRFHGKIPNSIGSLLGIEILDLGNNSFTGELPSSLKNCTKLKFVNLRDNKLSGQIPMWLGSSHPDLVVLFLRSNHFFGSFPSHLCHLKHLQLLDLALNHISGSIPKCINSLTALTSPISTTGHLYKGPLDFFHCDDLAFWLWKGRDLSSNLGQIKSIDLSSNKITGPIPREIMELVGLISLNLSRNLLTRRITTEIGALRSLEVLDLSENQLSGGIPSSIALINSLNFLDLSNNNLSGIIPTGPQLNTFNATAYEDNPNLCGFPLPKKCPGETNQNPAVNRGGDHAGIQETEDGFITPGFYVSVALGFVIGFLGVFGTLLLNRSWQFSHFNFLNYVKDKQDATVVVNMARLRRQHQT</sequence>